<evidence type="ECO:0000313" key="2">
    <source>
        <dbReference type="EMBL" id="CAF4202735.1"/>
    </source>
</evidence>
<sequence>MFDTHLFGLLKLIKTILYPQTFNQKQSQKYFQLILSLINPLQTNQQQPKEKGTSCNESSFLSSMLQKYDKNSIEC</sequence>
<dbReference type="Proteomes" id="UP000663844">
    <property type="component" value="Unassembled WGS sequence"/>
</dbReference>
<dbReference type="Proteomes" id="UP000663868">
    <property type="component" value="Unassembled WGS sequence"/>
</dbReference>
<comment type="caution">
    <text evidence="1">The sequence shown here is derived from an EMBL/GenBank/DDBJ whole genome shotgun (WGS) entry which is preliminary data.</text>
</comment>
<dbReference type="EMBL" id="CAJOAZ010009383">
    <property type="protein sequence ID" value="CAF4202735.1"/>
    <property type="molecule type" value="Genomic_DNA"/>
</dbReference>
<organism evidence="1 3">
    <name type="scientific">Adineta steineri</name>
    <dbReference type="NCBI Taxonomy" id="433720"/>
    <lineage>
        <taxon>Eukaryota</taxon>
        <taxon>Metazoa</taxon>
        <taxon>Spiralia</taxon>
        <taxon>Gnathifera</taxon>
        <taxon>Rotifera</taxon>
        <taxon>Eurotatoria</taxon>
        <taxon>Bdelloidea</taxon>
        <taxon>Adinetida</taxon>
        <taxon>Adinetidae</taxon>
        <taxon>Adineta</taxon>
    </lineage>
</organism>
<name>A0A819ZR69_9BILA</name>
<evidence type="ECO:0000313" key="3">
    <source>
        <dbReference type="Proteomes" id="UP000663868"/>
    </source>
</evidence>
<evidence type="ECO:0000313" key="1">
    <source>
        <dbReference type="EMBL" id="CAF4173800.1"/>
    </source>
</evidence>
<accession>A0A819ZR69</accession>
<dbReference type="AlphaFoldDB" id="A0A819ZR69"/>
<gene>
    <name evidence="1" type="ORF">KXQ929_LOCUS38549</name>
    <name evidence="2" type="ORF">OXD698_LOCUS40918</name>
</gene>
<proteinExistence type="predicted"/>
<protein>
    <submittedName>
        <fullName evidence="1">Uncharacterized protein</fullName>
    </submittedName>
</protein>
<dbReference type="EMBL" id="CAJOBB010006931">
    <property type="protein sequence ID" value="CAF4173800.1"/>
    <property type="molecule type" value="Genomic_DNA"/>
</dbReference>
<reference evidence="1" key="1">
    <citation type="submission" date="2021-02" db="EMBL/GenBank/DDBJ databases">
        <authorList>
            <person name="Nowell W R."/>
        </authorList>
    </citation>
    <scope>NUCLEOTIDE SEQUENCE</scope>
</reference>